<dbReference type="GO" id="GO:0016491">
    <property type="term" value="F:oxidoreductase activity"/>
    <property type="evidence" value="ECO:0007669"/>
    <property type="project" value="UniProtKB-KW"/>
</dbReference>
<gene>
    <name evidence="4" type="ORF">ruthe_01952</name>
</gene>
<dbReference type="HOGENOM" id="CLU_010194_1_0_5"/>
<keyword evidence="2" id="KW-0560">Oxidoreductase</keyword>
<sequence length="229" mass="23783">MVEGFAAQGARVAFIDRLDGAAFAAAVAGRTGAAVRALRADLRDVAALRAAAAEAAQAHGPVQILVAAAADDTRHATDAVTADFWDDNQAINLRHYFFAAQAVLPGMAAAGGGAIVLFSSISYMMGLGDYPSYVAANAGITALARGLAREWGGRGVRVNAIAPGWVMTERQRALWVTPEALAAHLARQCLPRELTPEEMVEPVLFLASRASRAMTGQVLVVDGGVVTTG</sequence>
<keyword evidence="5" id="KW-1185">Reference proteome</keyword>
<evidence type="ECO:0000313" key="5">
    <source>
        <dbReference type="Proteomes" id="UP000015346"/>
    </source>
</evidence>
<feature type="transmembrane region" description="Helical" evidence="3">
    <location>
        <begin position="102"/>
        <end position="124"/>
    </location>
</feature>
<evidence type="ECO:0000256" key="2">
    <source>
        <dbReference type="ARBA" id="ARBA00023002"/>
    </source>
</evidence>
<proteinExistence type="inferred from homology"/>
<accession>S9QYA4</accession>
<keyword evidence="3" id="KW-1133">Transmembrane helix</keyword>
<keyword evidence="3" id="KW-0812">Transmembrane</keyword>
<protein>
    <submittedName>
        <fullName evidence="4">Product</fullName>
    </submittedName>
</protein>
<keyword evidence="3" id="KW-0472">Membrane</keyword>
<reference evidence="4 5" key="1">
    <citation type="journal article" date="2013" name="Stand. Genomic Sci.">
        <title>Genome sequence of the reddish-pigmented Rubellimicrobium thermophilum type strain (DSM 16684(T)), a member of the Roseobacter clade.</title>
        <authorList>
            <person name="Fiebig A."/>
            <person name="Riedel T."/>
            <person name="Gronow S."/>
            <person name="Petersen J."/>
            <person name="Klenk H.P."/>
            <person name="Goker M."/>
        </authorList>
    </citation>
    <scope>NUCLEOTIDE SEQUENCE [LARGE SCALE GENOMIC DNA]</scope>
    <source>
        <strain evidence="4 5">DSM 16684</strain>
    </source>
</reference>
<dbReference type="PRINTS" id="PR00081">
    <property type="entry name" value="GDHRDH"/>
</dbReference>
<dbReference type="STRING" id="1123069.ruthe_01952"/>
<dbReference type="PATRIC" id="fig|1123069.3.peg.1921"/>
<organism evidence="4 5">
    <name type="scientific">Rubellimicrobium thermophilum DSM 16684</name>
    <dbReference type="NCBI Taxonomy" id="1123069"/>
    <lineage>
        <taxon>Bacteria</taxon>
        <taxon>Pseudomonadati</taxon>
        <taxon>Pseudomonadota</taxon>
        <taxon>Alphaproteobacteria</taxon>
        <taxon>Rhodobacterales</taxon>
        <taxon>Roseobacteraceae</taxon>
        <taxon>Rubellimicrobium</taxon>
    </lineage>
</organism>
<dbReference type="Gene3D" id="3.40.50.720">
    <property type="entry name" value="NAD(P)-binding Rossmann-like Domain"/>
    <property type="match status" value="1"/>
</dbReference>
<dbReference type="CDD" id="cd05233">
    <property type="entry name" value="SDR_c"/>
    <property type="match status" value="1"/>
</dbReference>
<dbReference type="Proteomes" id="UP000015346">
    <property type="component" value="Unassembled WGS sequence"/>
</dbReference>
<dbReference type="InterPro" id="IPR036291">
    <property type="entry name" value="NAD(P)-bd_dom_sf"/>
</dbReference>
<dbReference type="Pfam" id="PF13561">
    <property type="entry name" value="adh_short_C2"/>
    <property type="match status" value="1"/>
</dbReference>
<comment type="caution">
    <text evidence="4">The sequence shown here is derived from an EMBL/GenBank/DDBJ whole genome shotgun (WGS) entry which is preliminary data.</text>
</comment>
<dbReference type="InterPro" id="IPR002347">
    <property type="entry name" value="SDR_fam"/>
</dbReference>
<comment type="similarity">
    <text evidence="1">Belongs to the short-chain dehydrogenases/reductases (SDR) family.</text>
</comment>
<name>S9QYA4_9RHOB</name>
<dbReference type="EMBL" id="AOLV01000020">
    <property type="protein sequence ID" value="EPX84593.1"/>
    <property type="molecule type" value="Genomic_DNA"/>
</dbReference>
<evidence type="ECO:0000313" key="4">
    <source>
        <dbReference type="EMBL" id="EPX84593.1"/>
    </source>
</evidence>
<dbReference type="PANTHER" id="PTHR43639">
    <property type="entry name" value="OXIDOREDUCTASE, SHORT-CHAIN DEHYDROGENASE/REDUCTASE FAMILY (AFU_ORTHOLOGUE AFUA_5G02870)"/>
    <property type="match status" value="1"/>
</dbReference>
<evidence type="ECO:0000256" key="1">
    <source>
        <dbReference type="ARBA" id="ARBA00006484"/>
    </source>
</evidence>
<evidence type="ECO:0000256" key="3">
    <source>
        <dbReference type="SAM" id="Phobius"/>
    </source>
</evidence>
<dbReference type="SUPFAM" id="SSF51735">
    <property type="entry name" value="NAD(P)-binding Rossmann-fold domains"/>
    <property type="match status" value="1"/>
</dbReference>
<dbReference type="AlphaFoldDB" id="S9QYA4"/>
<dbReference type="PANTHER" id="PTHR43639:SF1">
    <property type="entry name" value="SHORT-CHAIN DEHYDROGENASE_REDUCTASE FAMILY PROTEIN"/>
    <property type="match status" value="1"/>
</dbReference>